<protein>
    <recommendedName>
        <fullName evidence="3">Tetracyclin repressor-like C-terminal domain-containing protein</fullName>
    </recommendedName>
</protein>
<reference evidence="1" key="2">
    <citation type="submission" date="2020-09" db="EMBL/GenBank/DDBJ databases">
        <authorList>
            <person name="Sun Q."/>
            <person name="Zhou Y."/>
        </authorList>
    </citation>
    <scope>NUCLEOTIDE SEQUENCE</scope>
    <source>
        <strain evidence="1">CGMCC 4.7368</strain>
    </source>
</reference>
<proteinExistence type="predicted"/>
<comment type="caution">
    <text evidence="1">The sequence shown here is derived from an EMBL/GenBank/DDBJ whole genome shotgun (WGS) entry which is preliminary data.</text>
</comment>
<evidence type="ECO:0000313" key="2">
    <source>
        <dbReference type="Proteomes" id="UP000646523"/>
    </source>
</evidence>
<dbReference type="RefSeq" id="WP_225263455.1">
    <property type="nucleotide sequence ID" value="NZ_BMNH01000012.1"/>
</dbReference>
<dbReference type="Gene3D" id="1.10.357.10">
    <property type="entry name" value="Tetracycline Repressor, domain 2"/>
    <property type="match status" value="1"/>
</dbReference>
<organism evidence="1 2">
    <name type="scientific">Nonomuraea cavernae</name>
    <dbReference type="NCBI Taxonomy" id="2045107"/>
    <lineage>
        <taxon>Bacteria</taxon>
        <taxon>Bacillati</taxon>
        <taxon>Actinomycetota</taxon>
        <taxon>Actinomycetes</taxon>
        <taxon>Streptosporangiales</taxon>
        <taxon>Streptosporangiaceae</taxon>
        <taxon>Nonomuraea</taxon>
    </lineage>
</organism>
<evidence type="ECO:0008006" key="3">
    <source>
        <dbReference type="Google" id="ProtNLM"/>
    </source>
</evidence>
<dbReference type="AlphaFoldDB" id="A0A918DMD3"/>
<name>A0A918DMD3_9ACTN</name>
<sequence length="64" mass="6770">MQDPYRLALQDALGAPEKRVLLLIDVVVGTLLHRMGMTGEPMDDADVAALAEMGPAYFAGADPA</sequence>
<dbReference type="EMBL" id="BMNH01000012">
    <property type="protein sequence ID" value="GGO72953.1"/>
    <property type="molecule type" value="Genomic_DNA"/>
</dbReference>
<reference evidence="1" key="1">
    <citation type="journal article" date="2014" name="Int. J. Syst. Evol. Microbiol.">
        <title>Complete genome sequence of Corynebacterium casei LMG S-19264T (=DSM 44701T), isolated from a smear-ripened cheese.</title>
        <authorList>
            <consortium name="US DOE Joint Genome Institute (JGI-PGF)"/>
            <person name="Walter F."/>
            <person name="Albersmeier A."/>
            <person name="Kalinowski J."/>
            <person name="Ruckert C."/>
        </authorList>
    </citation>
    <scope>NUCLEOTIDE SEQUENCE</scope>
    <source>
        <strain evidence="1">CGMCC 4.7368</strain>
    </source>
</reference>
<dbReference type="Proteomes" id="UP000646523">
    <property type="component" value="Unassembled WGS sequence"/>
</dbReference>
<evidence type="ECO:0000313" key="1">
    <source>
        <dbReference type="EMBL" id="GGO72953.1"/>
    </source>
</evidence>
<accession>A0A918DMD3</accession>
<keyword evidence="2" id="KW-1185">Reference proteome</keyword>
<gene>
    <name evidence="1" type="ORF">GCM10012289_42260</name>
</gene>